<dbReference type="EMBL" id="CAAALY010113381">
    <property type="protein sequence ID" value="VEL30571.1"/>
    <property type="molecule type" value="Genomic_DNA"/>
</dbReference>
<protein>
    <submittedName>
        <fullName evidence="1">Uncharacterized protein</fullName>
    </submittedName>
</protein>
<sequence>MLPLELHDLGSSMYKAAIRHESDAAWRDLFTFMYSSSNSVRVRGKCESGVRLPGKLGAFYAFCLVG</sequence>
<proteinExistence type="predicted"/>
<reference evidence="1" key="1">
    <citation type="submission" date="2018-11" db="EMBL/GenBank/DDBJ databases">
        <authorList>
            <consortium name="Pathogen Informatics"/>
        </authorList>
    </citation>
    <scope>NUCLEOTIDE SEQUENCE</scope>
</reference>
<evidence type="ECO:0000313" key="1">
    <source>
        <dbReference type="EMBL" id="VEL30571.1"/>
    </source>
</evidence>
<dbReference type="AlphaFoldDB" id="A0A3S5CLC4"/>
<gene>
    <name evidence="1" type="ORF">PXEA_LOCUS24011</name>
</gene>
<name>A0A3S5CLC4_9PLAT</name>
<dbReference type="Proteomes" id="UP000784294">
    <property type="component" value="Unassembled WGS sequence"/>
</dbReference>
<evidence type="ECO:0000313" key="2">
    <source>
        <dbReference type="Proteomes" id="UP000784294"/>
    </source>
</evidence>
<comment type="caution">
    <text evidence="1">The sequence shown here is derived from an EMBL/GenBank/DDBJ whole genome shotgun (WGS) entry which is preliminary data.</text>
</comment>
<accession>A0A3S5CLC4</accession>
<organism evidence="1 2">
    <name type="scientific">Protopolystoma xenopodis</name>
    <dbReference type="NCBI Taxonomy" id="117903"/>
    <lineage>
        <taxon>Eukaryota</taxon>
        <taxon>Metazoa</taxon>
        <taxon>Spiralia</taxon>
        <taxon>Lophotrochozoa</taxon>
        <taxon>Platyhelminthes</taxon>
        <taxon>Monogenea</taxon>
        <taxon>Polyopisthocotylea</taxon>
        <taxon>Polystomatidea</taxon>
        <taxon>Polystomatidae</taxon>
        <taxon>Protopolystoma</taxon>
    </lineage>
</organism>
<keyword evidence="2" id="KW-1185">Reference proteome</keyword>